<evidence type="ECO:0000256" key="14">
    <source>
        <dbReference type="ARBA" id="ARBA00022840"/>
    </source>
</evidence>
<keyword evidence="15" id="KW-0832">Ubl conjugation</keyword>
<evidence type="ECO:0000259" key="34">
    <source>
        <dbReference type="PROSITE" id="PS50835"/>
    </source>
</evidence>
<evidence type="ECO:0000256" key="1">
    <source>
        <dbReference type="ARBA" id="ARBA00004123"/>
    </source>
</evidence>
<keyword evidence="13 26" id="KW-0418">Kinase</keyword>
<feature type="domain" description="Ig-like" evidence="34">
    <location>
        <begin position="352"/>
        <end position="454"/>
    </location>
</feature>
<evidence type="ECO:0000256" key="20">
    <source>
        <dbReference type="ARBA" id="ARBA00023170"/>
    </source>
</evidence>
<dbReference type="Pfam" id="PF07679">
    <property type="entry name" value="I-set"/>
    <property type="match status" value="2"/>
</dbReference>
<dbReference type="PROSITE" id="PS00107">
    <property type="entry name" value="PROTEIN_KINASE_ATP"/>
    <property type="match status" value="1"/>
</dbReference>
<feature type="region of interest" description="Disordered" evidence="31">
    <location>
        <begin position="84"/>
        <end position="121"/>
    </location>
</feature>
<dbReference type="PRINTS" id="PR00109">
    <property type="entry name" value="TYRKINASE"/>
</dbReference>
<keyword evidence="10" id="KW-0732">Signal</keyword>
<feature type="transmembrane region" description="Helical" evidence="32">
    <location>
        <begin position="474"/>
        <end position="494"/>
    </location>
</feature>
<feature type="disulfide bond" evidence="29">
    <location>
        <begin position="374"/>
        <end position="436"/>
    </location>
</feature>
<dbReference type="InterPro" id="IPR050122">
    <property type="entry name" value="RTK"/>
</dbReference>
<dbReference type="InterPro" id="IPR008266">
    <property type="entry name" value="Tyr_kinase_AS"/>
</dbReference>
<dbReference type="InterPro" id="IPR020635">
    <property type="entry name" value="Tyr_kinase_cat_dom"/>
</dbReference>
<dbReference type="InterPro" id="IPR017441">
    <property type="entry name" value="Protein_kinase_ATP_BS"/>
</dbReference>
<keyword evidence="24" id="KW-0968">Cytoplasmic vesicle</keyword>
<protein>
    <recommendedName>
        <fullName evidence="26">Fibroblast growth factor receptor</fullName>
        <ecNumber evidence="26">2.7.10.1</ecNumber>
    </recommendedName>
</protein>
<dbReference type="PROSITE" id="PS00109">
    <property type="entry name" value="PROTEIN_KINASE_TYR"/>
    <property type="match status" value="1"/>
</dbReference>
<evidence type="ECO:0000313" key="35">
    <source>
        <dbReference type="EMBL" id="KAJ3603477.1"/>
    </source>
</evidence>
<keyword evidence="9 32" id="KW-0812">Transmembrane</keyword>
<evidence type="ECO:0000256" key="7">
    <source>
        <dbReference type="ARBA" id="ARBA00022553"/>
    </source>
</evidence>
<evidence type="ECO:0000256" key="5">
    <source>
        <dbReference type="ARBA" id="ARBA00022475"/>
    </source>
</evidence>
<evidence type="ECO:0000256" key="25">
    <source>
        <dbReference type="ARBA" id="ARBA00051243"/>
    </source>
</evidence>
<feature type="binding site" evidence="28">
    <location>
        <begin position="657"/>
        <end position="659"/>
    </location>
    <ligand>
        <name>ATP</name>
        <dbReference type="ChEBI" id="CHEBI:30616"/>
    </ligand>
</feature>
<dbReference type="SUPFAM" id="SSF56112">
    <property type="entry name" value="Protein kinase-like (PK-like)"/>
    <property type="match status" value="1"/>
</dbReference>
<feature type="domain" description="Protein kinase" evidence="33">
    <location>
        <begin position="573"/>
        <end position="862"/>
    </location>
</feature>
<dbReference type="Proteomes" id="UP001148018">
    <property type="component" value="Unassembled WGS sequence"/>
</dbReference>
<dbReference type="GO" id="GO:0008284">
    <property type="term" value="P:positive regulation of cell population proliferation"/>
    <property type="evidence" value="ECO:0007669"/>
    <property type="project" value="InterPro"/>
</dbReference>
<evidence type="ECO:0000256" key="13">
    <source>
        <dbReference type="ARBA" id="ARBA00022777"/>
    </source>
</evidence>
<evidence type="ECO:0000256" key="32">
    <source>
        <dbReference type="SAM" id="Phobius"/>
    </source>
</evidence>
<feature type="compositionally biased region" description="Polar residues" evidence="31">
    <location>
        <begin position="875"/>
        <end position="887"/>
    </location>
</feature>
<evidence type="ECO:0000256" key="27">
    <source>
        <dbReference type="PIRSR" id="PIRSR000628-1"/>
    </source>
</evidence>
<keyword evidence="6" id="KW-0963">Cytoplasm</keyword>
<evidence type="ECO:0000256" key="22">
    <source>
        <dbReference type="ARBA" id="ARBA00023242"/>
    </source>
</evidence>
<dbReference type="Gene3D" id="2.60.40.10">
    <property type="entry name" value="Immunoglobulins"/>
    <property type="match status" value="3"/>
</dbReference>
<name>A0A9Q0IK37_9TELE</name>
<dbReference type="InterPro" id="IPR000719">
    <property type="entry name" value="Prot_kinase_dom"/>
</dbReference>
<comment type="caution">
    <text evidence="35">The sequence shown here is derived from an EMBL/GenBank/DDBJ whole genome shotgun (WGS) entry which is preliminary data.</text>
</comment>
<keyword evidence="17 26" id="KW-0472">Membrane</keyword>
<keyword evidence="5" id="KW-1003">Cell membrane</keyword>
<comment type="subcellular location">
    <subcellularLocation>
        <location evidence="2">Cell membrane</location>
        <topology evidence="2">Single-pass type I membrane protein</topology>
    </subcellularLocation>
    <subcellularLocation>
        <location evidence="3">Cytoplasm</location>
        <location evidence="3">Cytosol</location>
    </subcellularLocation>
    <subcellularLocation>
        <location evidence="4">Cytoplasmic vesicle</location>
    </subcellularLocation>
    <subcellularLocation>
        <location evidence="1">Nucleus</location>
    </subcellularLocation>
</comment>
<feature type="domain" description="Ig-like" evidence="34">
    <location>
        <begin position="250"/>
        <end position="343"/>
    </location>
</feature>
<evidence type="ECO:0000256" key="30">
    <source>
        <dbReference type="PROSITE-ProRule" id="PRU10141"/>
    </source>
</evidence>
<dbReference type="GO" id="GO:0043235">
    <property type="term" value="C:receptor complex"/>
    <property type="evidence" value="ECO:0007669"/>
    <property type="project" value="TreeGrafter"/>
</dbReference>
<feature type="binding site" evidence="28 30">
    <location>
        <position position="609"/>
    </location>
    <ligand>
        <name>ATP</name>
        <dbReference type="ChEBI" id="CHEBI:30616"/>
    </ligand>
</feature>
<dbReference type="InterPro" id="IPR036179">
    <property type="entry name" value="Ig-like_dom_sf"/>
</dbReference>
<dbReference type="PANTHER" id="PTHR24416:SF131">
    <property type="entry name" value="FIBROBLAST GROWTH FACTOR RECEPTOR 1"/>
    <property type="match status" value="1"/>
</dbReference>
<dbReference type="Gene3D" id="1.10.510.10">
    <property type="entry name" value="Transferase(Phosphotransferase) domain 1"/>
    <property type="match status" value="1"/>
</dbReference>
<evidence type="ECO:0000256" key="3">
    <source>
        <dbReference type="ARBA" id="ARBA00004514"/>
    </source>
</evidence>
<proteinExistence type="inferred from homology"/>
<evidence type="ECO:0000256" key="26">
    <source>
        <dbReference type="PIRNR" id="PIRNR000628"/>
    </source>
</evidence>
<sequence>MPGSRSVFLGTLPNTDSLLREAGMTKRLYPHCTPLCWNWLPALSEWSATRNEAIRSRSGNMNVGGPSVLLFMALYAHVLPAHSRPAGADEGAGPPLEERGPLWRSGAPSVGAGPPSVGAGPPSGGAGALLGLKSPVLEAQAELFTLYPGDRLVLKCPSEDSLQAPVNWTKDHGALADGDHTRIRNRQLVIEAVEPADSGLYACTTFGNHSVLFNVSVDTLASSEDEDEEEESSSEEAKLLGSQKLLPMPPHWAQPDKMAKKLHAVPASKTVKFRCQASGNPPPSLKWFKNGREFRRDQRIGGFKVRDHVWTIIMESVVPSDKGNYTCVVENQYGSINHTYQLDVVERSPHRPILQAGLPANRTAVVGSDVEFECKVFSDPQPHIQWLKHIEVNGSLLGPDNLPYVRVLKHSGVNSSDTQALTLYNVTEEESGEYICKVSNYIGEANQSAWLTVTRFQPTAVPHYPPNNNTYLEVVIYCVGFFFIAVMVATVVLFKMRTSSKKSDFNGQLAVHKLAKSIPLRRQVSVDSSSSLHSGVMLVRPSRLSSSGSPMLSGVSEYELPQDPRWELPRDRLVLGKPLGEGCFGQVVMGEALGLDKEKPNRTTKVAVKMLKSDATEKDLSDLISEMEMMKIIGKHKNIINLLGACTQEGPLYVIVEYASKCNLREYLRARRPPGMEYCYNPDQVPVENMSIKDLVSCAYQVARGMEYLSSKKCIHRDLAARNVLVTEDNVMKIADFGLARDIHHIDYYKKTTNGRLPVKWMAPEALFDRIYTNQSDVWSFGVLLWEIFTLGGSPYPGVPVEELFKLLKDGHRMDKPSTCTHQLYMMMRDCWHAVPSHRPTFKQLVEDLDRCLALTANQEYLELSVAVDQYSPNYPDTRSSTCSSGEDSVFSHDAGAEEPCLPKFPPHPNGAAVKKR</sequence>
<feature type="compositionally biased region" description="Low complexity" evidence="31">
    <location>
        <begin position="105"/>
        <end position="120"/>
    </location>
</feature>
<keyword evidence="20 26" id="KW-0675">Receptor</keyword>
<feature type="disulfide bond" evidence="29">
    <location>
        <begin position="156"/>
        <end position="203"/>
    </location>
</feature>
<keyword evidence="8 26" id="KW-0808">Transferase</keyword>
<evidence type="ECO:0000256" key="31">
    <source>
        <dbReference type="SAM" id="MobiDB-lite"/>
    </source>
</evidence>
<dbReference type="FunFam" id="3.30.200.20:FF:000011">
    <property type="entry name" value="Fibroblast growth factor receptor"/>
    <property type="match status" value="1"/>
</dbReference>
<keyword evidence="23" id="KW-0393">Immunoglobulin domain</keyword>
<reference evidence="35" key="1">
    <citation type="submission" date="2022-07" db="EMBL/GenBank/DDBJ databases">
        <title>Chromosome-level genome of Muraenolepis orangiensis.</title>
        <authorList>
            <person name="Kim J."/>
        </authorList>
    </citation>
    <scope>NUCLEOTIDE SEQUENCE</scope>
    <source>
        <strain evidence="35">KU_S4_2022</strain>
        <tissue evidence="35">Muscle</tissue>
    </source>
</reference>
<dbReference type="PROSITE" id="PS50011">
    <property type="entry name" value="PROTEIN_KINASE_DOM"/>
    <property type="match status" value="1"/>
</dbReference>
<dbReference type="SMART" id="SM00409">
    <property type="entry name" value="IG"/>
    <property type="match status" value="3"/>
</dbReference>
<accession>A0A9Q0IK37</accession>
<evidence type="ECO:0000256" key="8">
    <source>
        <dbReference type="ARBA" id="ARBA00022679"/>
    </source>
</evidence>
<evidence type="ECO:0000256" key="29">
    <source>
        <dbReference type="PIRSR" id="PIRSR000628-3"/>
    </source>
</evidence>
<dbReference type="InterPro" id="IPR003599">
    <property type="entry name" value="Ig_sub"/>
</dbReference>
<dbReference type="InterPro" id="IPR016248">
    <property type="entry name" value="FGF_rcpt_fam"/>
</dbReference>
<dbReference type="EC" id="2.7.10.1" evidence="26"/>
<keyword evidence="16 32" id="KW-1133">Transmembrane helix</keyword>
<keyword evidence="22" id="KW-0539">Nucleus</keyword>
<evidence type="ECO:0000256" key="19">
    <source>
        <dbReference type="ARBA" id="ARBA00023157"/>
    </source>
</evidence>
<dbReference type="OrthoDB" id="5984265at2759"/>
<keyword evidence="21" id="KW-0325">Glycoprotein</keyword>
<evidence type="ECO:0000256" key="10">
    <source>
        <dbReference type="ARBA" id="ARBA00022729"/>
    </source>
</evidence>
<evidence type="ECO:0000256" key="16">
    <source>
        <dbReference type="ARBA" id="ARBA00022989"/>
    </source>
</evidence>
<dbReference type="GO" id="GO:0005829">
    <property type="term" value="C:cytosol"/>
    <property type="evidence" value="ECO:0007669"/>
    <property type="project" value="UniProtKB-SubCell"/>
</dbReference>
<evidence type="ECO:0000256" key="2">
    <source>
        <dbReference type="ARBA" id="ARBA00004251"/>
    </source>
</evidence>
<feature type="compositionally biased region" description="Acidic residues" evidence="31">
    <location>
        <begin position="223"/>
        <end position="234"/>
    </location>
</feature>
<keyword evidence="19 29" id="KW-1015">Disulfide bond</keyword>
<evidence type="ECO:0000313" key="36">
    <source>
        <dbReference type="Proteomes" id="UP001148018"/>
    </source>
</evidence>
<dbReference type="PROSITE" id="PS50835">
    <property type="entry name" value="IG_LIKE"/>
    <property type="match status" value="3"/>
</dbReference>
<dbReference type="Pfam" id="PF00047">
    <property type="entry name" value="ig"/>
    <property type="match status" value="1"/>
</dbReference>
<dbReference type="FunFam" id="1.10.510.10:FF:000007">
    <property type="entry name" value="Fibroblast growth factor receptor"/>
    <property type="match status" value="1"/>
</dbReference>
<evidence type="ECO:0000259" key="33">
    <source>
        <dbReference type="PROSITE" id="PS50011"/>
    </source>
</evidence>
<evidence type="ECO:0000256" key="17">
    <source>
        <dbReference type="ARBA" id="ARBA00023136"/>
    </source>
</evidence>
<feature type="binding site" evidence="28">
    <location>
        <position position="736"/>
    </location>
    <ligand>
        <name>ATP</name>
        <dbReference type="ChEBI" id="CHEBI:30616"/>
    </ligand>
</feature>
<dbReference type="FunFam" id="2.60.40.10:FF:000016">
    <property type="entry name" value="Fibroblast growth factor receptor"/>
    <property type="match status" value="1"/>
</dbReference>
<feature type="region of interest" description="Disordered" evidence="31">
    <location>
        <begin position="875"/>
        <end position="917"/>
    </location>
</feature>
<dbReference type="InterPro" id="IPR011009">
    <property type="entry name" value="Kinase-like_dom_sf"/>
</dbReference>
<dbReference type="SUPFAM" id="SSF48726">
    <property type="entry name" value="Immunoglobulin"/>
    <property type="match status" value="3"/>
</dbReference>
<dbReference type="Gene3D" id="3.30.200.20">
    <property type="entry name" value="Phosphorylase Kinase, domain 1"/>
    <property type="match status" value="1"/>
</dbReference>
<dbReference type="GO" id="GO:0005634">
    <property type="term" value="C:nucleus"/>
    <property type="evidence" value="ECO:0007669"/>
    <property type="project" value="UniProtKB-SubCell"/>
</dbReference>
<feature type="binding site" evidence="28">
    <location>
        <begin position="579"/>
        <end position="585"/>
    </location>
    <ligand>
        <name>ATP</name>
        <dbReference type="ChEBI" id="CHEBI:30616"/>
    </ligand>
</feature>
<evidence type="ECO:0000256" key="6">
    <source>
        <dbReference type="ARBA" id="ARBA00022490"/>
    </source>
</evidence>
<feature type="region of interest" description="Disordered" evidence="31">
    <location>
        <begin position="222"/>
        <end position="241"/>
    </location>
</feature>
<dbReference type="EMBL" id="JANIIK010000044">
    <property type="protein sequence ID" value="KAJ3603477.1"/>
    <property type="molecule type" value="Genomic_DNA"/>
</dbReference>
<keyword evidence="18 26" id="KW-0829">Tyrosine-protein kinase</keyword>
<dbReference type="GO" id="GO:0031410">
    <property type="term" value="C:cytoplasmic vesicle"/>
    <property type="evidence" value="ECO:0007669"/>
    <property type="project" value="UniProtKB-SubCell"/>
</dbReference>
<keyword evidence="11" id="KW-0677">Repeat</keyword>
<evidence type="ECO:0000256" key="9">
    <source>
        <dbReference type="ARBA" id="ARBA00022692"/>
    </source>
</evidence>
<dbReference type="InterPro" id="IPR003598">
    <property type="entry name" value="Ig_sub2"/>
</dbReference>
<gene>
    <name evidence="35" type="ORF">NHX12_028223</name>
</gene>
<dbReference type="GO" id="GO:0010604">
    <property type="term" value="P:positive regulation of macromolecule metabolic process"/>
    <property type="evidence" value="ECO:0007669"/>
    <property type="project" value="UniProtKB-ARBA"/>
</dbReference>
<keyword evidence="7" id="KW-0597">Phosphoprotein</keyword>
<dbReference type="GO" id="GO:0017134">
    <property type="term" value="F:fibroblast growth factor binding"/>
    <property type="evidence" value="ECO:0007669"/>
    <property type="project" value="TreeGrafter"/>
</dbReference>
<evidence type="ECO:0000256" key="15">
    <source>
        <dbReference type="ARBA" id="ARBA00022843"/>
    </source>
</evidence>
<dbReference type="GO" id="GO:0030154">
    <property type="term" value="P:cell differentiation"/>
    <property type="evidence" value="ECO:0007669"/>
    <property type="project" value="UniProtKB-ARBA"/>
</dbReference>
<feature type="domain" description="Ig-like" evidence="34">
    <location>
        <begin position="135"/>
        <end position="204"/>
    </location>
</feature>
<keyword evidence="12 26" id="KW-0547">Nucleotide-binding</keyword>
<dbReference type="PIRSF" id="PIRSF000628">
    <property type="entry name" value="FGFR"/>
    <property type="match status" value="1"/>
</dbReference>
<evidence type="ECO:0000256" key="12">
    <source>
        <dbReference type="ARBA" id="ARBA00022741"/>
    </source>
</evidence>
<dbReference type="InterPro" id="IPR001245">
    <property type="entry name" value="Ser-Thr/Tyr_kinase_cat_dom"/>
</dbReference>
<dbReference type="GO" id="GO:0045597">
    <property type="term" value="P:positive regulation of cell differentiation"/>
    <property type="evidence" value="ECO:0007669"/>
    <property type="project" value="TreeGrafter"/>
</dbReference>
<comment type="similarity">
    <text evidence="26">Belongs to the protein kinase superfamily. Tyr protein kinase family. Fibroblast growth factor receptor subfamily.</text>
</comment>
<feature type="binding site" evidence="28">
    <location>
        <position position="722"/>
    </location>
    <ligand>
        <name>ATP</name>
        <dbReference type="ChEBI" id="CHEBI:30616"/>
    </ligand>
</feature>
<dbReference type="CDD" id="cd05098">
    <property type="entry name" value="PTKc_FGFR1"/>
    <property type="match status" value="1"/>
</dbReference>
<dbReference type="GO" id="GO:0005524">
    <property type="term" value="F:ATP binding"/>
    <property type="evidence" value="ECO:0007669"/>
    <property type="project" value="UniProtKB-UniRule"/>
</dbReference>
<dbReference type="GO" id="GO:0005886">
    <property type="term" value="C:plasma membrane"/>
    <property type="evidence" value="ECO:0007669"/>
    <property type="project" value="UniProtKB-SubCell"/>
</dbReference>
<dbReference type="AlphaFoldDB" id="A0A9Q0IK37"/>
<dbReference type="GO" id="GO:0005007">
    <property type="term" value="F:fibroblast growth factor receptor activity"/>
    <property type="evidence" value="ECO:0007669"/>
    <property type="project" value="InterPro"/>
</dbReference>
<dbReference type="GO" id="GO:0080090">
    <property type="term" value="P:regulation of primary metabolic process"/>
    <property type="evidence" value="ECO:0007669"/>
    <property type="project" value="UniProtKB-ARBA"/>
</dbReference>
<dbReference type="SMART" id="SM00408">
    <property type="entry name" value="IGc2"/>
    <property type="match status" value="3"/>
</dbReference>
<dbReference type="Pfam" id="PF07714">
    <property type="entry name" value="PK_Tyr_Ser-Thr"/>
    <property type="match status" value="1"/>
</dbReference>
<evidence type="ECO:0000256" key="24">
    <source>
        <dbReference type="ARBA" id="ARBA00023329"/>
    </source>
</evidence>
<organism evidence="35 36">
    <name type="scientific">Muraenolepis orangiensis</name>
    <name type="common">Patagonian moray cod</name>
    <dbReference type="NCBI Taxonomy" id="630683"/>
    <lineage>
        <taxon>Eukaryota</taxon>
        <taxon>Metazoa</taxon>
        <taxon>Chordata</taxon>
        <taxon>Craniata</taxon>
        <taxon>Vertebrata</taxon>
        <taxon>Euteleostomi</taxon>
        <taxon>Actinopterygii</taxon>
        <taxon>Neopterygii</taxon>
        <taxon>Teleostei</taxon>
        <taxon>Neoteleostei</taxon>
        <taxon>Acanthomorphata</taxon>
        <taxon>Zeiogadaria</taxon>
        <taxon>Gadariae</taxon>
        <taxon>Gadiformes</taxon>
        <taxon>Muraenolepidoidei</taxon>
        <taxon>Muraenolepididae</taxon>
        <taxon>Muraenolepis</taxon>
    </lineage>
</organism>
<dbReference type="InterPro" id="IPR013151">
    <property type="entry name" value="Immunoglobulin_dom"/>
</dbReference>
<dbReference type="FunFam" id="2.60.40.10:FF:000020">
    <property type="entry name" value="Fibroblast growth factor receptor"/>
    <property type="match status" value="1"/>
</dbReference>
<feature type="binding site" evidence="28">
    <location>
        <position position="663"/>
    </location>
    <ligand>
        <name>ATP</name>
        <dbReference type="ChEBI" id="CHEBI:30616"/>
    </ligand>
</feature>
<dbReference type="InterPro" id="IPR013098">
    <property type="entry name" value="Ig_I-set"/>
</dbReference>
<feature type="active site" description="Proton acceptor" evidence="27">
    <location>
        <position position="718"/>
    </location>
</feature>
<dbReference type="InterPro" id="IPR013783">
    <property type="entry name" value="Ig-like_fold"/>
</dbReference>
<evidence type="ECO:0000256" key="11">
    <source>
        <dbReference type="ARBA" id="ARBA00022737"/>
    </source>
</evidence>
<dbReference type="InterPro" id="IPR007110">
    <property type="entry name" value="Ig-like_dom"/>
</dbReference>
<evidence type="ECO:0000256" key="21">
    <source>
        <dbReference type="ARBA" id="ARBA00023180"/>
    </source>
</evidence>
<keyword evidence="14 26" id="KW-0067">ATP-binding</keyword>
<evidence type="ECO:0000256" key="4">
    <source>
        <dbReference type="ARBA" id="ARBA00004541"/>
    </source>
</evidence>
<evidence type="ECO:0000256" key="23">
    <source>
        <dbReference type="ARBA" id="ARBA00023319"/>
    </source>
</evidence>
<dbReference type="PANTHER" id="PTHR24416">
    <property type="entry name" value="TYROSINE-PROTEIN KINASE RECEPTOR"/>
    <property type="match status" value="1"/>
</dbReference>
<keyword evidence="36" id="KW-1185">Reference proteome</keyword>
<evidence type="ECO:0000256" key="28">
    <source>
        <dbReference type="PIRSR" id="PIRSR000628-2"/>
    </source>
</evidence>
<feature type="disulfide bond" evidence="29">
    <location>
        <begin position="275"/>
        <end position="327"/>
    </location>
</feature>
<dbReference type="GO" id="GO:0048513">
    <property type="term" value="P:animal organ development"/>
    <property type="evidence" value="ECO:0007669"/>
    <property type="project" value="UniProtKB-ARBA"/>
</dbReference>
<evidence type="ECO:0000256" key="18">
    <source>
        <dbReference type="ARBA" id="ARBA00023137"/>
    </source>
</evidence>
<dbReference type="InterPro" id="IPR028174">
    <property type="entry name" value="FGF_rcpt_1"/>
</dbReference>
<comment type="catalytic activity">
    <reaction evidence="25 26">
        <text>L-tyrosyl-[protein] + ATP = O-phospho-L-tyrosyl-[protein] + ADP + H(+)</text>
        <dbReference type="Rhea" id="RHEA:10596"/>
        <dbReference type="Rhea" id="RHEA-COMP:10136"/>
        <dbReference type="Rhea" id="RHEA-COMP:20101"/>
        <dbReference type="ChEBI" id="CHEBI:15378"/>
        <dbReference type="ChEBI" id="CHEBI:30616"/>
        <dbReference type="ChEBI" id="CHEBI:46858"/>
        <dbReference type="ChEBI" id="CHEBI:61978"/>
        <dbReference type="ChEBI" id="CHEBI:456216"/>
        <dbReference type="EC" id="2.7.10.1"/>
    </reaction>
</comment>
<dbReference type="SMART" id="SM00219">
    <property type="entry name" value="TyrKc"/>
    <property type="match status" value="1"/>
</dbReference>